<proteinExistence type="predicted"/>
<feature type="chain" id="PRO_5007893653" evidence="2">
    <location>
        <begin position="21"/>
        <end position="352"/>
    </location>
</feature>
<accession>A0A167VTE6</accession>
<protein>
    <submittedName>
        <fullName evidence="3">Uncharacterized protein</fullName>
    </submittedName>
</protein>
<gene>
    <name evidence="3" type="ORF">ISF_04839</name>
</gene>
<feature type="region of interest" description="Disordered" evidence="1">
    <location>
        <begin position="303"/>
        <end position="331"/>
    </location>
</feature>
<feature type="signal peptide" evidence="2">
    <location>
        <begin position="1"/>
        <end position="20"/>
    </location>
</feature>
<evidence type="ECO:0000256" key="1">
    <source>
        <dbReference type="SAM" id="MobiDB-lite"/>
    </source>
</evidence>
<dbReference type="EMBL" id="AZHB01000011">
    <property type="protein sequence ID" value="OAA62963.1"/>
    <property type="molecule type" value="Genomic_DNA"/>
</dbReference>
<dbReference type="Proteomes" id="UP000076744">
    <property type="component" value="Unassembled WGS sequence"/>
</dbReference>
<keyword evidence="2" id="KW-0732">Signal</keyword>
<organism evidence="3 4">
    <name type="scientific">Cordyceps fumosorosea (strain ARSEF 2679)</name>
    <name type="common">Isaria fumosorosea</name>
    <dbReference type="NCBI Taxonomy" id="1081104"/>
    <lineage>
        <taxon>Eukaryota</taxon>
        <taxon>Fungi</taxon>
        <taxon>Dikarya</taxon>
        <taxon>Ascomycota</taxon>
        <taxon>Pezizomycotina</taxon>
        <taxon>Sordariomycetes</taxon>
        <taxon>Hypocreomycetidae</taxon>
        <taxon>Hypocreales</taxon>
        <taxon>Cordycipitaceae</taxon>
        <taxon>Cordyceps</taxon>
    </lineage>
</organism>
<keyword evidence="4" id="KW-1185">Reference proteome</keyword>
<dbReference type="GeneID" id="30021131"/>
<evidence type="ECO:0000313" key="3">
    <source>
        <dbReference type="EMBL" id="OAA62963.1"/>
    </source>
</evidence>
<reference evidence="3 4" key="1">
    <citation type="journal article" date="2016" name="Genome Biol. Evol.">
        <title>Divergent and convergent evolution of fungal pathogenicity.</title>
        <authorList>
            <person name="Shang Y."/>
            <person name="Xiao G."/>
            <person name="Zheng P."/>
            <person name="Cen K."/>
            <person name="Zhan S."/>
            <person name="Wang C."/>
        </authorList>
    </citation>
    <scope>NUCLEOTIDE SEQUENCE [LARGE SCALE GENOMIC DNA]</scope>
    <source>
        <strain evidence="3 4">ARSEF 2679</strain>
    </source>
</reference>
<comment type="caution">
    <text evidence="3">The sequence shown here is derived from an EMBL/GenBank/DDBJ whole genome shotgun (WGS) entry which is preliminary data.</text>
</comment>
<evidence type="ECO:0000313" key="4">
    <source>
        <dbReference type="Proteomes" id="UP000076744"/>
    </source>
</evidence>
<feature type="compositionally biased region" description="Polar residues" evidence="1">
    <location>
        <begin position="146"/>
        <end position="155"/>
    </location>
</feature>
<dbReference type="AlphaFoldDB" id="A0A167VTE6"/>
<evidence type="ECO:0000256" key="2">
    <source>
        <dbReference type="SAM" id="SignalP"/>
    </source>
</evidence>
<sequence length="352" mass="37345">MRPTPVGSLSAALLPTLCAAWGGLLEPNGLGLSPFDPGSKQWIDAVASSNASASYKVTGRDVTKPFPGSEMDGWTINVTAVDLTPFELGWDLKIMAPPSLYSKVDPDSIANKTVAQNVRNANGLVIANVDPSWFFCTFISISGSTFGNSSQSNNPENKETRPDGDCSPFLSQSCIDAIEKTASTSYATTDSLPVNPYGARGDCRGFGLPKECGHAYWDFGGDFWNRLEAPTEYMTGATTLVDGWKYARDKEHEDIDPVPSDGPLMWKSTTQDFIAVVTMFGKYKNGTYPDNAEPGFAKLSCVRPEPHVGKSDQGKGGNATDGKGKGESKGSDAGAISAVSGLLVAAVFILAL</sequence>
<feature type="compositionally biased region" description="Basic and acidic residues" evidence="1">
    <location>
        <begin position="304"/>
        <end position="313"/>
    </location>
</feature>
<name>A0A167VTE6_CORFA</name>
<dbReference type="OrthoDB" id="4526039at2759"/>
<feature type="region of interest" description="Disordered" evidence="1">
    <location>
        <begin position="146"/>
        <end position="165"/>
    </location>
</feature>
<dbReference type="RefSeq" id="XP_018704170.1">
    <property type="nucleotide sequence ID" value="XM_018848444.1"/>
</dbReference>